<keyword evidence="5" id="KW-0067">ATP-binding</keyword>
<keyword evidence="6" id="KW-0648">Protein biosynthesis</keyword>
<dbReference type="GO" id="GO:0005524">
    <property type="term" value="F:ATP binding"/>
    <property type="evidence" value="ECO:0007669"/>
    <property type="project" value="UniProtKB-KW"/>
</dbReference>
<dbReference type="Proteomes" id="UP000076502">
    <property type="component" value="Unassembled WGS sequence"/>
</dbReference>
<organism evidence="9 10">
    <name type="scientific">Dufourea novaeangliae</name>
    <name type="common">Sweat bee</name>
    <dbReference type="NCBI Taxonomy" id="178035"/>
    <lineage>
        <taxon>Eukaryota</taxon>
        <taxon>Metazoa</taxon>
        <taxon>Ecdysozoa</taxon>
        <taxon>Arthropoda</taxon>
        <taxon>Hexapoda</taxon>
        <taxon>Insecta</taxon>
        <taxon>Pterygota</taxon>
        <taxon>Neoptera</taxon>
        <taxon>Endopterygota</taxon>
        <taxon>Hymenoptera</taxon>
        <taxon>Apocrita</taxon>
        <taxon>Aculeata</taxon>
        <taxon>Apoidea</taxon>
        <taxon>Anthophila</taxon>
        <taxon>Halictidae</taxon>
        <taxon>Rophitinae</taxon>
        <taxon>Dufourea</taxon>
    </lineage>
</organism>
<dbReference type="InterPro" id="IPR012340">
    <property type="entry name" value="NA-bd_OB-fold"/>
</dbReference>
<dbReference type="GO" id="GO:0004816">
    <property type="term" value="F:asparagine-tRNA ligase activity"/>
    <property type="evidence" value="ECO:0007669"/>
    <property type="project" value="UniProtKB-EC"/>
</dbReference>
<keyword evidence="3 9" id="KW-0436">Ligase</keyword>
<dbReference type="OMA" id="PEMAFYD"/>
<keyword evidence="4" id="KW-0547">Nucleotide-binding</keyword>
<evidence type="ECO:0000256" key="6">
    <source>
        <dbReference type="ARBA" id="ARBA00022917"/>
    </source>
</evidence>
<dbReference type="PANTHER" id="PTHR22594:SF34">
    <property type="entry name" value="ASPARAGINE--TRNA LIGASE, MITOCHONDRIAL-RELATED"/>
    <property type="match status" value="1"/>
</dbReference>
<accession>A0A154NZK7</accession>
<dbReference type="GO" id="GO:0005739">
    <property type="term" value="C:mitochondrion"/>
    <property type="evidence" value="ECO:0007669"/>
    <property type="project" value="TreeGrafter"/>
</dbReference>
<dbReference type="CDD" id="cd04318">
    <property type="entry name" value="EcAsnRS_like_N"/>
    <property type="match status" value="1"/>
</dbReference>
<evidence type="ECO:0000256" key="5">
    <source>
        <dbReference type="ARBA" id="ARBA00022840"/>
    </source>
</evidence>
<dbReference type="CDD" id="cd00776">
    <property type="entry name" value="AsxRS_core"/>
    <property type="match status" value="1"/>
</dbReference>
<dbReference type="SUPFAM" id="SSF55681">
    <property type="entry name" value="Class II aaRS and biotin synthetases"/>
    <property type="match status" value="1"/>
</dbReference>
<sequence length="469" mass="53351">MFSKYIEKLLLLNLKVPKCNVHSMSQICDTNCKEALGKRMKVQGWVWAVRKMKNNIFVDISDGSTSKGLQVVIPKSNKLDTLSYGSSIMAEGELTLAPNGSIELHANDITVIGTCDVMDGYPFAPRKQYSEEYIRQYLHLRPRTRTFSSLLRLRDLTSASIGNYFRNREFINVHTPVLTSNDCEGAGELFSVKPCSAEILQTMKKEGVSEEEYYFNSKAFLTVSGQLHLEAVARALTRVYTFGPTFRAENSKSRLHLSEFYMVEAEVAFIDSIDDIMDEVELLIKSVTKDVVEKGAPDMHSFGCHEPQWLNKKFTRMTYDDAFKILENNVQTLEKPATYGTAFSKKEELFLVEQNNSIPIFVTNWPKEIKPFYMKACKDDDSKVAAMDLLVPEVGELVGGSMREDDYKKLKSKLPLRTNLSWYLELRKYGNVPTGGFGMGFERFLQSILGISNIKDTLPFPRWPHNCNL</sequence>
<dbReference type="GO" id="GO:0006421">
    <property type="term" value="P:asparaginyl-tRNA aminoacylation"/>
    <property type="evidence" value="ECO:0007669"/>
    <property type="project" value="InterPro"/>
</dbReference>
<reference evidence="9 10" key="1">
    <citation type="submission" date="2015-07" db="EMBL/GenBank/DDBJ databases">
        <title>The genome of Dufourea novaeangliae.</title>
        <authorList>
            <person name="Pan H."/>
            <person name="Kapheim K."/>
        </authorList>
    </citation>
    <scope>NUCLEOTIDE SEQUENCE [LARGE SCALE GENOMIC DNA]</scope>
    <source>
        <strain evidence="9">0120121106</strain>
        <tissue evidence="9">Whole body</tissue>
    </source>
</reference>
<protein>
    <recommendedName>
        <fullName evidence="2">asparagine--tRNA ligase</fullName>
        <ecNumber evidence="2">6.1.1.22</ecNumber>
    </recommendedName>
</protein>
<evidence type="ECO:0000256" key="7">
    <source>
        <dbReference type="ARBA" id="ARBA00023146"/>
    </source>
</evidence>
<feature type="domain" description="Aminoacyl-transfer RNA synthetases class-II family profile" evidence="8">
    <location>
        <begin position="163"/>
        <end position="459"/>
    </location>
</feature>
<dbReference type="Gene3D" id="3.30.930.10">
    <property type="entry name" value="Bira Bifunctional Protein, Domain 2"/>
    <property type="match status" value="1"/>
</dbReference>
<dbReference type="EC" id="6.1.1.22" evidence="2"/>
<dbReference type="NCBIfam" id="NF003037">
    <property type="entry name" value="PRK03932.1"/>
    <property type="match status" value="1"/>
</dbReference>
<keyword evidence="10" id="KW-1185">Reference proteome</keyword>
<dbReference type="Pfam" id="PF01336">
    <property type="entry name" value="tRNA_anti-codon"/>
    <property type="match status" value="1"/>
</dbReference>
<evidence type="ECO:0000256" key="4">
    <source>
        <dbReference type="ARBA" id="ARBA00022741"/>
    </source>
</evidence>
<evidence type="ECO:0000256" key="2">
    <source>
        <dbReference type="ARBA" id="ARBA00012816"/>
    </source>
</evidence>
<evidence type="ECO:0000313" key="10">
    <source>
        <dbReference type="Proteomes" id="UP000076502"/>
    </source>
</evidence>
<dbReference type="NCBIfam" id="TIGR00457">
    <property type="entry name" value="asnS"/>
    <property type="match status" value="1"/>
</dbReference>
<dbReference type="FunFam" id="3.30.930.10:FF:000016">
    <property type="entry name" value="Asparagine--tRNA ligase"/>
    <property type="match status" value="1"/>
</dbReference>
<evidence type="ECO:0000313" key="9">
    <source>
        <dbReference type="EMBL" id="KZC04428.1"/>
    </source>
</evidence>
<gene>
    <name evidence="9" type="ORF">WN55_02791</name>
</gene>
<name>A0A154NZK7_DUFNO</name>
<dbReference type="PROSITE" id="PS50862">
    <property type="entry name" value="AA_TRNA_LIGASE_II"/>
    <property type="match status" value="1"/>
</dbReference>
<dbReference type="STRING" id="178035.A0A154NZK7"/>
<dbReference type="InterPro" id="IPR045864">
    <property type="entry name" value="aa-tRNA-synth_II/BPL/LPL"/>
</dbReference>
<dbReference type="GO" id="GO:0003676">
    <property type="term" value="F:nucleic acid binding"/>
    <property type="evidence" value="ECO:0007669"/>
    <property type="project" value="InterPro"/>
</dbReference>
<dbReference type="InterPro" id="IPR004365">
    <property type="entry name" value="NA-bd_OB_tRNA"/>
</dbReference>
<dbReference type="AlphaFoldDB" id="A0A154NZK7"/>
<keyword evidence="7" id="KW-0030">Aminoacyl-tRNA synthetase</keyword>
<dbReference type="InterPro" id="IPR002312">
    <property type="entry name" value="Asp/Asn-tRNA-synth_IIb"/>
</dbReference>
<dbReference type="SUPFAM" id="SSF50249">
    <property type="entry name" value="Nucleic acid-binding proteins"/>
    <property type="match status" value="1"/>
</dbReference>
<dbReference type="PRINTS" id="PR01042">
    <property type="entry name" value="TRNASYNTHASP"/>
</dbReference>
<dbReference type="InterPro" id="IPR004522">
    <property type="entry name" value="Asn-tRNA-ligase"/>
</dbReference>
<evidence type="ECO:0000256" key="3">
    <source>
        <dbReference type="ARBA" id="ARBA00022598"/>
    </source>
</evidence>
<proteinExistence type="inferred from homology"/>
<dbReference type="PANTHER" id="PTHR22594">
    <property type="entry name" value="ASPARTYL/LYSYL-TRNA SYNTHETASE"/>
    <property type="match status" value="1"/>
</dbReference>
<dbReference type="OrthoDB" id="360585at2759"/>
<comment type="similarity">
    <text evidence="1">Belongs to the class-II aminoacyl-tRNA synthetase family.</text>
</comment>
<evidence type="ECO:0000259" key="8">
    <source>
        <dbReference type="PROSITE" id="PS50862"/>
    </source>
</evidence>
<dbReference type="Pfam" id="PF00152">
    <property type="entry name" value="tRNA-synt_2"/>
    <property type="match status" value="1"/>
</dbReference>
<dbReference type="Gene3D" id="2.40.50.140">
    <property type="entry name" value="Nucleic acid-binding proteins"/>
    <property type="match status" value="1"/>
</dbReference>
<evidence type="ECO:0000256" key="1">
    <source>
        <dbReference type="ARBA" id="ARBA00008226"/>
    </source>
</evidence>
<dbReference type="InterPro" id="IPR004364">
    <property type="entry name" value="Aa-tRNA-synt_II"/>
</dbReference>
<dbReference type="EMBL" id="KQ434778">
    <property type="protein sequence ID" value="KZC04428.1"/>
    <property type="molecule type" value="Genomic_DNA"/>
</dbReference>
<dbReference type="InterPro" id="IPR006195">
    <property type="entry name" value="aa-tRNA-synth_II"/>
</dbReference>